<sequence length="192" mass="21857">MIENVKILNTEILSDNWYTLQKITYEYLKKDGSLQTQTREAYDRGNGATILLYNKAQKTVILTRQFRLPTFINGNDSGMLIEACAGLLDKDNPEDCIKRETEEETGYQVSSVHKIFEAYMSPGSVTEILHFFTAEYAKEMKVSEGGGVEHEEENIEVMEIPFEAALNMISSGEIKDGKTIMLLQHLRLHQIL</sequence>
<evidence type="ECO:0000256" key="6">
    <source>
        <dbReference type="ARBA" id="ARBA00022801"/>
    </source>
</evidence>
<comment type="subunit">
    <text evidence="4">Homodimer.</text>
</comment>
<dbReference type="CDD" id="cd24157">
    <property type="entry name" value="NUDIX_GDPMK"/>
    <property type="match status" value="1"/>
</dbReference>
<keyword evidence="6 10" id="KW-0378">Hydrolase</keyword>
<dbReference type="GO" id="GO:0016787">
    <property type="term" value="F:hydrolase activity"/>
    <property type="evidence" value="ECO:0007669"/>
    <property type="project" value="UniProtKB-KW"/>
</dbReference>
<comment type="catalytic activity">
    <reaction evidence="1">
        <text>GDP-alpha-D-mannose + H2O = alpha-D-mannose 1-phosphate + GMP + 2 H(+)</text>
        <dbReference type="Rhea" id="RHEA:27978"/>
        <dbReference type="ChEBI" id="CHEBI:15377"/>
        <dbReference type="ChEBI" id="CHEBI:15378"/>
        <dbReference type="ChEBI" id="CHEBI:57527"/>
        <dbReference type="ChEBI" id="CHEBI:58115"/>
        <dbReference type="ChEBI" id="CHEBI:58409"/>
    </reaction>
</comment>
<dbReference type="Pfam" id="PF00293">
    <property type="entry name" value="NUDIX"/>
    <property type="match status" value="1"/>
</dbReference>
<evidence type="ECO:0000256" key="2">
    <source>
        <dbReference type="ARBA" id="ARBA00001946"/>
    </source>
</evidence>
<evidence type="ECO:0000256" key="3">
    <source>
        <dbReference type="ARBA" id="ARBA00007275"/>
    </source>
</evidence>
<dbReference type="PANTHER" id="PTHR11839">
    <property type="entry name" value="UDP/ADP-SUGAR PYROPHOSPHATASE"/>
    <property type="match status" value="1"/>
</dbReference>
<dbReference type="PANTHER" id="PTHR11839:SF18">
    <property type="entry name" value="NUDIX HYDROLASE DOMAIN-CONTAINING PROTEIN"/>
    <property type="match status" value="1"/>
</dbReference>
<dbReference type="SUPFAM" id="SSF55811">
    <property type="entry name" value="Nudix"/>
    <property type="match status" value="1"/>
</dbReference>
<dbReference type="EMBL" id="JBIPKE010000013">
    <property type="protein sequence ID" value="MFH6982841.1"/>
    <property type="molecule type" value="Genomic_DNA"/>
</dbReference>
<dbReference type="PROSITE" id="PS51462">
    <property type="entry name" value="NUDIX"/>
    <property type="match status" value="1"/>
</dbReference>
<gene>
    <name evidence="10" type="primary">nudK</name>
    <name evidence="10" type="ORF">ACHKAR_05305</name>
</gene>
<evidence type="ECO:0000313" key="10">
    <source>
        <dbReference type="EMBL" id="MFH6982841.1"/>
    </source>
</evidence>
<dbReference type="RefSeq" id="WP_395416476.1">
    <property type="nucleotide sequence ID" value="NZ_JBIPKE010000013.1"/>
</dbReference>
<reference evidence="10 11" key="1">
    <citation type="journal article" date="2013" name="Int. J. Syst. Evol. Microbiol.">
        <title>Marinoscillum luteum sp. nov., isolated from marine sediment.</title>
        <authorList>
            <person name="Cha I.T."/>
            <person name="Park S.J."/>
            <person name="Kim S.J."/>
            <person name="Kim J.G."/>
            <person name="Jung M.Y."/>
            <person name="Shin K.S."/>
            <person name="Kwon K.K."/>
            <person name="Yang S.H."/>
            <person name="Seo Y.S."/>
            <person name="Rhee S.K."/>
        </authorList>
    </citation>
    <scope>NUCLEOTIDE SEQUENCE [LARGE SCALE GENOMIC DNA]</scope>
    <source>
        <strain evidence="10 11">KCTC 23939</strain>
    </source>
</reference>
<dbReference type="InterPro" id="IPR015797">
    <property type="entry name" value="NUDIX_hydrolase-like_dom_sf"/>
</dbReference>
<dbReference type="InterPro" id="IPR004385">
    <property type="entry name" value="NDP_pyrophosphatase"/>
</dbReference>
<accession>A0ABW7N5L3</accession>
<comment type="similarity">
    <text evidence="3">Belongs to the Nudix hydrolase family. NudK subfamily.</text>
</comment>
<comment type="caution">
    <text evidence="10">The sequence shown here is derived from an EMBL/GenBank/DDBJ whole genome shotgun (WGS) entry which is preliminary data.</text>
</comment>
<evidence type="ECO:0000256" key="1">
    <source>
        <dbReference type="ARBA" id="ARBA00000847"/>
    </source>
</evidence>
<keyword evidence="11" id="KW-1185">Reference proteome</keyword>
<dbReference type="NCBIfam" id="TIGR00052">
    <property type="entry name" value="nudix-type nucleoside diphosphatase, YffH/AdpP family"/>
    <property type="match status" value="1"/>
</dbReference>
<dbReference type="InterPro" id="IPR000086">
    <property type="entry name" value="NUDIX_hydrolase_dom"/>
</dbReference>
<name>A0ABW7N5L3_9BACT</name>
<comment type="cofactor">
    <cofactor evidence="2">
        <name>Mg(2+)</name>
        <dbReference type="ChEBI" id="CHEBI:18420"/>
    </cofactor>
</comment>
<evidence type="ECO:0000256" key="4">
    <source>
        <dbReference type="ARBA" id="ARBA00011738"/>
    </source>
</evidence>
<evidence type="ECO:0000256" key="7">
    <source>
        <dbReference type="ARBA" id="ARBA00032162"/>
    </source>
</evidence>
<protein>
    <recommendedName>
        <fullName evidence="5">GDP-mannose pyrophosphatase</fullName>
    </recommendedName>
    <alternativeName>
        <fullName evidence="7">GDP-mannose hydrolase</fullName>
    </alternativeName>
    <alternativeName>
        <fullName evidence="8">GDPMK</fullName>
    </alternativeName>
</protein>
<evidence type="ECO:0000259" key="9">
    <source>
        <dbReference type="PROSITE" id="PS51462"/>
    </source>
</evidence>
<feature type="domain" description="Nudix hydrolase" evidence="9">
    <location>
        <begin position="43"/>
        <end position="182"/>
    </location>
</feature>
<organism evidence="10 11">
    <name type="scientific">Marinoscillum luteum</name>
    <dbReference type="NCBI Taxonomy" id="861051"/>
    <lineage>
        <taxon>Bacteria</taxon>
        <taxon>Pseudomonadati</taxon>
        <taxon>Bacteroidota</taxon>
        <taxon>Cytophagia</taxon>
        <taxon>Cytophagales</taxon>
        <taxon>Reichenbachiellaceae</taxon>
        <taxon>Marinoscillum</taxon>
    </lineage>
</organism>
<evidence type="ECO:0000256" key="8">
    <source>
        <dbReference type="ARBA" id="ARBA00032272"/>
    </source>
</evidence>
<dbReference type="Gene3D" id="3.90.79.10">
    <property type="entry name" value="Nucleoside Triphosphate Pyrophosphohydrolase"/>
    <property type="match status" value="1"/>
</dbReference>
<dbReference type="Proteomes" id="UP001610063">
    <property type="component" value="Unassembled WGS sequence"/>
</dbReference>
<evidence type="ECO:0000256" key="5">
    <source>
        <dbReference type="ARBA" id="ARBA00016377"/>
    </source>
</evidence>
<dbReference type="NCBIfam" id="NF011585">
    <property type="entry name" value="PRK15009.1"/>
    <property type="match status" value="1"/>
</dbReference>
<proteinExistence type="inferred from homology"/>
<evidence type="ECO:0000313" key="11">
    <source>
        <dbReference type="Proteomes" id="UP001610063"/>
    </source>
</evidence>